<dbReference type="InterPro" id="IPR023347">
    <property type="entry name" value="Lysozyme_dom_sf"/>
</dbReference>
<dbReference type="GO" id="GO:0003796">
    <property type="term" value="F:lysozyme activity"/>
    <property type="evidence" value="ECO:0007669"/>
    <property type="project" value="UniProtKB-EC"/>
</dbReference>
<organism evidence="4">
    <name type="scientific">uncultured Caudovirales phage</name>
    <dbReference type="NCBI Taxonomy" id="2100421"/>
    <lineage>
        <taxon>Viruses</taxon>
        <taxon>Duplodnaviria</taxon>
        <taxon>Heunggongvirae</taxon>
        <taxon>Uroviricota</taxon>
        <taxon>Caudoviricetes</taxon>
        <taxon>Peduoviridae</taxon>
        <taxon>Maltschvirus</taxon>
        <taxon>Maltschvirus maltsch</taxon>
    </lineage>
</organism>
<dbReference type="EC" id="3.2.1.17" evidence="3"/>
<dbReference type="Gene3D" id="1.10.530.40">
    <property type="match status" value="1"/>
</dbReference>
<dbReference type="GO" id="GO:0031640">
    <property type="term" value="P:killing of cells of another organism"/>
    <property type="evidence" value="ECO:0007669"/>
    <property type="project" value="UniProtKB-KW"/>
</dbReference>
<evidence type="ECO:0000256" key="2">
    <source>
        <dbReference type="ARBA" id="ARBA00022638"/>
    </source>
</evidence>
<evidence type="ECO:0000256" key="1">
    <source>
        <dbReference type="ARBA" id="ARBA00022529"/>
    </source>
</evidence>
<keyword evidence="2 3" id="KW-0081">Bacteriolytic enzyme</keyword>
<dbReference type="Pfam" id="PF00959">
    <property type="entry name" value="Phage_lysozyme"/>
    <property type="match status" value="1"/>
</dbReference>
<comment type="similarity">
    <text evidence="3">Belongs to the glycosyl hydrolase 24 family.</text>
</comment>
<protein>
    <recommendedName>
        <fullName evidence="3">Lysozyme</fullName>
        <ecNumber evidence="3">3.2.1.17</ecNumber>
    </recommendedName>
</protein>
<evidence type="ECO:0000313" key="4">
    <source>
        <dbReference type="EMBL" id="CAB4160076.1"/>
    </source>
</evidence>
<keyword evidence="3 4" id="KW-0378">Hydrolase</keyword>
<comment type="catalytic activity">
    <reaction evidence="3">
        <text>Hydrolysis of (1-&gt;4)-beta-linkages between N-acetylmuramic acid and N-acetyl-D-glucosamine residues in a peptidoglycan and between N-acetyl-D-glucosamine residues in chitodextrins.</text>
        <dbReference type="EC" id="3.2.1.17"/>
    </reaction>
</comment>
<keyword evidence="3" id="KW-0326">Glycosidase</keyword>
<evidence type="ECO:0000256" key="3">
    <source>
        <dbReference type="RuleBase" id="RU003788"/>
    </source>
</evidence>
<dbReference type="InterPro" id="IPR051018">
    <property type="entry name" value="Bacteriophage_GH24"/>
</dbReference>
<sequence length="271" mass="30769">MIRLKSLLVEAKITGTELSNNDSFISYLKKVEGFKDKAYDDQDPTKVINPGDDVKGVLTIGYGHTGADVKPGDTITEQQATIKLKQDIIEHFNRAYEYVSQKFPNQLSKLNLDQWMMLTDFAFNPGLSEFPKFAEAVVYKNWTNAVKQYKRFFNGKELTGRNSQFYTMFLVDKDTSYKELGKGTNAPNNITGANGNPLTSKEYCSMLNGAPQFTAWIGRIMRFAEYYVEANQKKNGVTLPLNSYIKKYYPELTNIGITPENWDKPTFCSKG</sequence>
<reference evidence="4" key="1">
    <citation type="submission" date="2020-04" db="EMBL/GenBank/DDBJ databases">
        <authorList>
            <person name="Chiriac C."/>
            <person name="Salcher M."/>
            <person name="Ghai R."/>
            <person name="Kavagutti S V."/>
        </authorList>
    </citation>
    <scope>NUCLEOTIDE SEQUENCE</scope>
</reference>
<accession>A0A6J5NQY6</accession>
<dbReference type="SUPFAM" id="SSF53955">
    <property type="entry name" value="Lysozyme-like"/>
    <property type="match status" value="1"/>
</dbReference>
<dbReference type="PANTHER" id="PTHR38107">
    <property type="match status" value="1"/>
</dbReference>
<dbReference type="GO" id="GO:0016998">
    <property type="term" value="P:cell wall macromolecule catabolic process"/>
    <property type="evidence" value="ECO:0007669"/>
    <property type="project" value="InterPro"/>
</dbReference>
<proteinExistence type="inferred from homology"/>
<dbReference type="GO" id="GO:0042742">
    <property type="term" value="P:defense response to bacterium"/>
    <property type="evidence" value="ECO:0007669"/>
    <property type="project" value="UniProtKB-KW"/>
</dbReference>
<keyword evidence="1 3" id="KW-0929">Antimicrobial</keyword>
<dbReference type="InterPro" id="IPR002196">
    <property type="entry name" value="Glyco_hydro_24"/>
</dbReference>
<dbReference type="PANTHER" id="PTHR38107:SF3">
    <property type="entry name" value="LYSOZYME RRRD-RELATED"/>
    <property type="match status" value="1"/>
</dbReference>
<dbReference type="EMBL" id="LR796697">
    <property type="protein sequence ID" value="CAB4160076.1"/>
    <property type="molecule type" value="Genomic_DNA"/>
</dbReference>
<gene>
    <name evidence="4" type="ORF">UFOVP723_56</name>
</gene>
<name>A0A6J5NQY6_9CAUD</name>
<dbReference type="InterPro" id="IPR023346">
    <property type="entry name" value="Lysozyme-like_dom_sf"/>
</dbReference>
<dbReference type="GO" id="GO:0009253">
    <property type="term" value="P:peptidoglycan catabolic process"/>
    <property type="evidence" value="ECO:0007669"/>
    <property type="project" value="InterPro"/>
</dbReference>